<dbReference type="Proteomes" id="UP000077002">
    <property type="component" value="Unassembled WGS sequence"/>
</dbReference>
<evidence type="ECO:0000259" key="15">
    <source>
        <dbReference type="Pfam" id="PF22924"/>
    </source>
</evidence>
<evidence type="ECO:0000256" key="2">
    <source>
        <dbReference type="ARBA" id="ARBA00004275"/>
    </source>
</evidence>
<dbReference type="Pfam" id="PF14749">
    <property type="entry name" value="Acyl-CoA_ox_N"/>
    <property type="match status" value="1"/>
</dbReference>
<feature type="domain" description="Acyl-CoA oxidase C-alpha1" evidence="15">
    <location>
        <begin position="250"/>
        <end position="402"/>
    </location>
</feature>
<evidence type="ECO:0000256" key="7">
    <source>
        <dbReference type="ARBA" id="ARBA00023002"/>
    </source>
</evidence>
<evidence type="ECO:0000256" key="5">
    <source>
        <dbReference type="ARBA" id="ARBA00022827"/>
    </source>
</evidence>
<sequence>MAPLSMSLNRLSLAKHIWGEDELRRRHEIIQVLSEFPLKTTCPDVYELSRRDLWIFRFQQSVEILELKMKFGWTNEHFLDALRIVSPDVSPLGWMEVFLRNLQTTMSPEQQAYWIPKAEKYEISGSYAQTELGHGSNVKGIETTATFDPATDEFILDSPTVSSHKYWIGALDLGNHVFIVQVRDMVTHELEPNVLVYDQGPKSLGSFNTVDNGTMKFTNKRIPRSQMLAGMASLDRNGTYRGSTNSKHSYTSMVIIRGLMIAEIGQDVAKAVIIALRYTAFRRQFNKKDGKETLVINYASVKNRLYPALCRALPMMFFGRQVKKQIDNLKDSDPEDLHLQTVGGKIWVTERGVRDIEVARLCCGGQGNMAYAGLGLLHAYLSPSRTYEGDTYILSQQIGKAVVKHWKNGTEKSISALSYVSRLRNRQSMASRAAVTGHTDWFILSNQEDFLERRSARLAQTHINETYREEDTSYDVRELAMAHADLTFWRALQSQVKQCPEEHAAKMEALANFSLTTMLEGLEAFVGSEYLSEKDIQSLRTAHRDAISSFTQCVDPIIEAFGFTDTELNSVFTRKDRTPYEALWDIAQKSQLSDNSLIRPTILRARSLWRNYQGSRARM</sequence>
<dbReference type="InterPro" id="IPR037069">
    <property type="entry name" value="AcylCoA_DH/ox_N_sf"/>
</dbReference>
<evidence type="ECO:0000256" key="9">
    <source>
        <dbReference type="ARBA" id="ARBA00023140"/>
    </source>
</evidence>
<keyword evidence="5 10" id="KW-0274">FAD</keyword>
<evidence type="ECO:0000256" key="10">
    <source>
        <dbReference type="PIRNR" id="PIRNR000168"/>
    </source>
</evidence>
<dbReference type="InterPro" id="IPR029320">
    <property type="entry name" value="Acyl-CoA_ox_N"/>
</dbReference>
<evidence type="ECO:0000259" key="14">
    <source>
        <dbReference type="Pfam" id="PF14749"/>
    </source>
</evidence>
<feature type="domain" description="Acyl-coenzyme A oxidase N-terminal" evidence="14">
    <location>
        <begin position="12"/>
        <end position="123"/>
    </location>
</feature>
<evidence type="ECO:0000313" key="16">
    <source>
        <dbReference type="EMBL" id="OAG36941.1"/>
    </source>
</evidence>
<feature type="binding site" evidence="12">
    <location>
        <position position="130"/>
    </location>
    <ligand>
        <name>FAD</name>
        <dbReference type="ChEBI" id="CHEBI:57692"/>
    </ligand>
</feature>
<dbReference type="GO" id="GO:0071949">
    <property type="term" value="F:FAD binding"/>
    <property type="evidence" value="ECO:0007669"/>
    <property type="project" value="InterPro"/>
</dbReference>
<dbReference type="AlphaFoldDB" id="A0A177F026"/>
<dbReference type="InterPro" id="IPR002655">
    <property type="entry name" value="Acyl-CoA_oxidase_C"/>
</dbReference>
<keyword evidence="7" id="KW-0560">Oxidoreductase</keyword>
<dbReference type="GO" id="GO:0005777">
    <property type="term" value="C:peroxisome"/>
    <property type="evidence" value="ECO:0007669"/>
    <property type="project" value="UniProtKB-SubCell"/>
</dbReference>
<evidence type="ECO:0000256" key="3">
    <source>
        <dbReference type="ARBA" id="ARBA00006288"/>
    </source>
</evidence>
<evidence type="ECO:0000256" key="6">
    <source>
        <dbReference type="ARBA" id="ARBA00022832"/>
    </source>
</evidence>
<dbReference type="GO" id="GO:0005504">
    <property type="term" value="F:fatty acid binding"/>
    <property type="evidence" value="ECO:0007669"/>
    <property type="project" value="TreeGrafter"/>
</dbReference>
<proteinExistence type="inferred from homology"/>
<feature type="active site" description="Proton acceptor" evidence="11">
    <location>
        <position position="388"/>
    </location>
</feature>
<dbReference type="SUPFAM" id="SSF47203">
    <property type="entry name" value="Acyl-CoA dehydrogenase C-terminal domain-like"/>
    <property type="match status" value="2"/>
</dbReference>
<dbReference type="GO" id="GO:0055088">
    <property type="term" value="P:lipid homeostasis"/>
    <property type="evidence" value="ECO:0007669"/>
    <property type="project" value="TreeGrafter"/>
</dbReference>
<feature type="binding site" evidence="12">
    <location>
        <position position="169"/>
    </location>
    <ligand>
        <name>FAD</name>
        <dbReference type="ChEBI" id="CHEBI:57692"/>
    </ligand>
</feature>
<keyword evidence="9" id="KW-0576">Peroxisome</keyword>
<evidence type="ECO:0000256" key="1">
    <source>
        <dbReference type="ARBA" id="ARBA00001974"/>
    </source>
</evidence>
<protein>
    <recommendedName>
        <fullName evidence="10">Acyl-coenzyme A oxidase</fullName>
    </recommendedName>
</protein>
<evidence type="ECO:0000256" key="4">
    <source>
        <dbReference type="ARBA" id="ARBA00022630"/>
    </source>
</evidence>
<evidence type="ECO:0000313" key="17">
    <source>
        <dbReference type="Proteomes" id="UP000077002"/>
    </source>
</evidence>
<comment type="similarity">
    <text evidence="3 10">Belongs to the acyl-CoA oxidase family.</text>
</comment>
<dbReference type="InterPro" id="IPR046373">
    <property type="entry name" value="Acyl-CoA_Oxase/DH_mid-dom_sf"/>
</dbReference>
<dbReference type="Gene3D" id="1.10.540.10">
    <property type="entry name" value="Acyl-CoA dehydrogenase/oxidase, N-terminal domain"/>
    <property type="match status" value="1"/>
</dbReference>
<dbReference type="SUPFAM" id="SSF56645">
    <property type="entry name" value="Acyl-CoA dehydrogenase NM domain-like"/>
    <property type="match status" value="1"/>
</dbReference>
<dbReference type="InterPro" id="IPR009100">
    <property type="entry name" value="AcylCoA_DH/oxidase_NM_dom_sf"/>
</dbReference>
<feature type="domain" description="Acyl-CoA oxidase C-terminal" evidence="13">
    <location>
        <begin position="461"/>
        <end position="594"/>
    </location>
</feature>
<dbReference type="PANTHER" id="PTHR10909:SF250">
    <property type="entry name" value="PEROXISOMAL ACYL-COENZYME A OXIDASE 1"/>
    <property type="match status" value="1"/>
</dbReference>
<accession>A0A177F026</accession>
<dbReference type="InterPro" id="IPR012258">
    <property type="entry name" value="Acyl-CoA_oxidase"/>
</dbReference>
<dbReference type="GeneID" id="34604043"/>
<keyword evidence="6" id="KW-0276">Fatty acid metabolism</keyword>
<dbReference type="EMBL" id="LVKK01000081">
    <property type="protein sequence ID" value="OAG36941.1"/>
    <property type="molecule type" value="Genomic_DNA"/>
</dbReference>
<dbReference type="PANTHER" id="PTHR10909">
    <property type="entry name" value="ELECTRON TRANSPORT OXIDOREDUCTASE"/>
    <property type="match status" value="1"/>
</dbReference>
<dbReference type="InterPro" id="IPR036250">
    <property type="entry name" value="AcylCo_DH-like_C"/>
</dbReference>
<keyword evidence="4 10" id="KW-0285">Flavoprotein</keyword>
<evidence type="ECO:0000256" key="12">
    <source>
        <dbReference type="PIRSR" id="PIRSR000168-2"/>
    </source>
</evidence>
<gene>
    <name evidence="16" type="ORF">AYO21_08902</name>
</gene>
<keyword evidence="8" id="KW-0443">Lipid metabolism</keyword>
<dbReference type="GO" id="GO:0003997">
    <property type="term" value="F:acyl-CoA oxidase activity"/>
    <property type="evidence" value="ECO:0007669"/>
    <property type="project" value="InterPro"/>
</dbReference>
<evidence type="ECO:0000256" key="11">
    <source>
        <dbReference type="PIRSR" id="PIRSR000168-1"/>
    </source>
</evidence>
<organism evidence="16 17">
    <name type="scientific">Fonsecaea monophora</name>
    <dbReference type="NCBI Taxonomy" id="254056"/>
    <lineage>
        <taxon>Eukaryota</taxon>
        <taxon>Fungi</taxon>
        <taxon>Dikarya</taxon>
        <taxon>Ascomycota</taxon>
        <taxon>Pezizomycotina</taxon>
        <taxon>Eurotiomycetes</taxon>
        <taxon>Chaetothyriomycetidae</taxon>
        <taxon>Chaetothyriales</taxon>
        <taxon>Herpotrichiellaceae</taxon>
        <taxon>Fonsecaea</taxon>
    </lineage>
</organism>
<comment type="subcellular location">
    <subcellularLocation>
        <location evidence="2">Peroxisome</location>
    </subcellularLocation>
</comment>
<keyword evidence="17" id="KW-1185">Reference proteome</keyword>
<dbReference type="PIRSF" id="PIRSF000168">
    <property type="entry name" value="Acyl-CoA_oxidase"/>
    <property type="match status" value="1"/>
</dbReference>
<comment type="cofactor">
    <cofactor evidence="1">
        <name>FAD</name>
        <dbReference type="ChEBI" id="CHEBI:57692"/>
    </cofactor>
</comment>
<evidence type="ECO:0000259" key="13">
    <source>
        <dbReference type="Pfam" id="PF01756"/>
    </source>
</evidence>
<dbReference type="RefSeq" id="XP_022508893.1">
    <property type="nucleotide sequence ID" value="XM_022658843.1"/>
</dbReference>
<dbReference type="OrthoDB" id="538336at2759"/>
<evidence type="ECO:0000256" key="8">
    <source>
        <dbReference type="ARBA" id="ARBA00023098"/>
    </source>
</evidence>
<dbReference type="Gene3D" id="1.20.140.10">
    <property type="entry name" value="Butyryl-CoA Dehydrogenase, subunit A, domain 3"/>
    <property type="match status" value="2"/>
</dbReference>
<reference evidence="16 17" key="1">
    <citation type="submission" date="2016-03" db="EMBL/GenBank/DDBJ databases">
        <title>Draft genome sequence of the Fonsecaea monophora CBS 269.37.</title>
        <authorList>
            <person name="Bombassaro A."/>
            <person name="Vinicius W.A."/>
            <person name="De Hoog S."/>
            <person name="Sun J."/>
            <person name="Souza E.M."/>
            <person name="Raittz R.T."/>
            <person name="Costa F."/>
            <person name="Leao A.C."/>
            <person name="Tadra-Sfeir M.Z."/>
            <person name="Baura V."/>
            <person name="Balsanelli E."/>
            <person name="Pedrosa F.O."/>
            <person name="Moreno L.F."/>
            <person name="Steffens M.B."/>
            <person name="Xi L."/>
            <person name="Bocca A.L."/>
            <person name="Felipe M.S."/>
            <person name="Teixeira M."/>
            <person name="Telles Filho F.Q."/>
            <person name="Azevedo C.M."/>
            <person name="Gomes R."/>
            <person name="Vicente V.A."/>
        </authorList>
    </citation>
    <scope>NUCLEOTIDE SEQUENCE [LARGE SCALE GENOMIC DNA]</scope>
    <source>
        <strain evidence="16 17">CBS 269.37</strain>
    </source>
</reference>
<comment type="caution">
    <text evidence="16">The sequence shown here is derived from an EMBL/GenBank/DDBJ whole genome shotgun (WGS) entry which is preliminary data.</text>
</comment>
<dbReference type="Pfam" id="PF01756">
    <property type="entry name" value="ACOX"/>
    <property type="match status" value="1"/>
</dbReference>
<dbReference type="Pfam" id="PF22924">
    <property type="entry name" value="ACOX_C_alpha1"/>
    <property type="match status" value="1"/>
</dbReference>
<dbReference type="InterPro" id="IPR055060">
    <property type="entry name" value="ACOX_C_alpha1"/>
</dbReference>
<name>A0A177F026_9EURO</name>
<dbReference type="GO" id="GO:0033540">
    <property type="term" value="P:fatty acid beta-oxidation using acyl-CoA oxidase"/>
    <property type="evidence" value="ECO:0007669"/>
    <property type="project" value="TreeGrafter"/>
</dbReference>
<dbReference type="Gene3D" id="2.40.110.10">
    <property type="entry name" value="Butyryl-CoA Dehydrogenase, subunit A, domain 2"/>
    <property type="match status" value="2"/>
</dbReference>